<gene>
    <name evidence="2" type="ordered locus">Mpet_1180</name>
</gene>
<dbReference type="InterPro" id="IPR023378">
    <property type="entry name" value="YheA/YmcA-like_dom_sf"/>
</dbReference>
<sequence length="135" mass="15598">MNVFYQTIISRGNYMAEESKISDELMERINAFGKAIVESEEYRNLIQCDEELNKNQGAQDLLGEYRMKQLELQRKGFDRKVLNELNDLEEQMKNNETLAKLENSQKALAALFRSSNDLISEKIGQPFAQRLGGCR</sequence>
<dbReference type="KEGG" id="mpi:Mpet_1180"/>
<dbReference type="EMBL" id="CP002117">
    <property type="protein sequence ID" value="ADN35943.1"/>
    <property type="molecule type" value="Genomic_DNA"/>
</dbReference>
<keyword evidence="3" id="KW-1185">Reference proteome</keyword>
<dbReference type="InterPro" id="IPR010368">
    <property type="entry name" value="Com_YlbF"/>
</dbReference>
<reference evidence="2 3" key="1">
    <citation type="journal article" date="2010" name="Stand. Genomic Sci.">
        <title>Complete genome sequence of Methanoplanus petrolearius type strain (SEBR 4847).</title>
        <authorList>
            <person name="Brambilla E."/>
            <person name="Djao O.D."/>
            <person name="Daligault H."/>
            <person name="Lapidus A."/>
            <person name="Lucas S."/>
            <person name="Hammon N."/>
            <person name="Nolan M."/>
            <person name="Tice H."/>
            <person name="Cheng J.F."/>
            <person name="Han C."/>
            <person name="Tapia R."/>
            <person name="Goodwin L."/>
            <person name="Pitluck S."/>
            <person name="Liolios K."/>
            <person name="Ivanova N."/>
            <person name="Mavromatis K."/>
            <person name="Mikhailova N."/>
            <person name="Pati A."/>
            <person name="Chen A."/>
            <person name="Palaniappan K."/>
            <person name="Land M."/>
            <person name="Hauser L."/>
            <person name="Chang Y.J."/>
            <person name="Jeffries C.D."/>
            <person name="Rohde M."/>
            <person name="Spring S."/>
            <person name="Sikorski J."/>
            <person name="Goker M."/>
            <person name="Woyke T."/>
            <person name="Bristow J."/>
            <person name="Eisen J.A."/>
            <person name="Markowitz V."/>
            <person name="Hugenholtz P."/>
            <person name="Kyrpides N.C."/>
            <person name="Klenk H.P."/>
        </authorList>
    </citation>
    <scope>NUCLEOTIDE SEQUENCE [LARGE SCALE GENOMIC DNA]</scope>
    <source>
        <strain evidence="3">DSM 11571 / OCM 486 / SEBR 4847</strain>
    </source>
</reference>
<organism evidence="2 3">
    <name type="scientific">Methanolacinia petrolearia (strain DSM 11571 / OCM 486 / SEBR 4847)</name>
    <name type="common">Methanoplanus petrolearius</name>
    <dbReference type="NCBI Taxonomy" id="679926"/>
    <lineage>
        <taxon>Archaea</taxon>
        <taxon>Methanobacteriati</taxon>
        <taxon>Methanobacteriota</taxon>
        <taxon>Stenosarchaea group</taxon>
        <taxon>Methanomicrobia</taxon>
        <taxon>Methanomicrobiales</taxon>
        <taxon>Methanomicrobiaceae</taxon>
        <taxon>Methanolacinia</taxon>
    </lineage>
</organism>
<dbReference type="HOGENOM" id="CLU_159728_0_0_2"/>
<protein>
    <recommendedName>
        <fullName evidence="4">YlbF family regulator</fullName>
    </recommendedName>
</protein>
<proteinExistence type="predicted"/>
<feature type="coiled-coil region" evidence="1">
    <location>
        <begin position="78"/>
        <end position="105"/>
    </location>
</feature>
<dbReference type="AlphaFoldDB" id="E1RDJ0"/>
<name>E1RDJ0_METP4</name>
<evidence type="ECO:0000256" key="1">
    <source>
        <dbReference type="SAM" id="Coils"/>
    </source>
</evidence>
<accession>E1RDJ0</accession>
<evidence type="ECO:0000313" key="2">
    <source>
        <dbReference type="EMBL" id="ADN35943.1"/>
    </source>
</evidence>
<dbReference type="Pfam" id="PF06133">
    <property type="entry name" value="Com_YlbF"/>
    <property type="match status" value="1"/>
</dbReference>
<dbReference type="Gene3D" id="1.20.1500.10">
    <property type="entry name" value="YheA/YmcA-like"/>
    <property type="match status" value="1"/>
</dbReference>
<evidence type="ECO:0000313" key="3">
    <source>
        <dbReference type="Proteomes" id="UP000006565"/>
    </source>
</evidence>
<evidence type="ECO:0008006" key="4">
    <source>
        <dbReference type="Google" id="ProtNLM"/>
    </source>
</evidence>
<dbReference type="eggNOG" id="arCOG04404">
    <property type="taxonomic scope" value="Archaea"/>
</dbReference>
<keyword evidence="1" id="KW-0175">Coiled coil</keyword>
<dbReference type="Proteomes" id="UP000006565">
    <property type="component" value="Chromosome"/>
</dbReference>
<dbReference type="SUPFAM" id="SSF158622">
    <property type="entry name" value="YheA/YmcA-like"/>
    <property type="match status" value="1"/>
</dbReference>
<dbReference type="STRING" id="679926.Mpet_1180"/>